<sequence>MNMKVYILFIGMMVVVTSAFSQINDNPNMSTSIPAIKQESGSSGFSIKPIENNGFSKPNSGKVNGLSIPTNSKLNLDDKGFTMETEKFGNPGELYEKQVKKHLNFNENDPKSAQMGSTTTQYLGDFTTNADRVNIIYRDHMYPDGDRVRIFVNDEIVKHNVLLESNFKGFILPLVKGFNKIDFQALNQGESGPNTAELQVQDESGKIIASSQWNLATGVKATLIVVKE</sequence>
<dbReference type="OrthoDB" id="1148517at2"/>
<gene>
    <name evidence="2" type="ORF">ES674_12105</name>
</gene>
<dbReference type="Proteomes" id="UP000323720">
    <property type="component" value="Unassembled WGS sequence"/>
</dbReference>
<dbReference type="AlphaFoldDB" id="A0A5D0R438"/>
<reference evidence="2 3" key="1">
    <citation type="submission" date="2019-08" db="EMBL/GenBank/DDBJ databases">
        <title>Genomes of Antarctic Bizionia species.</title>
        <authorList>
            <person name="Bowman J.P."/>
        </authorList>
    </citation>
    <scope>NUCLEOTIDE SEQUENCE [LARGE SCALE GENOMIC DNA]</scope>
    <source>
        <strain evidence="2 3">ADA-4</strain>
    </source>
</reference>
<feature type="signal peptide" evidence="1">
    <location>
        <begin position="1"/>
        <end position="21"/>
    </location>
</feature>
<protein>
    <recommendedName>
        <fullName evidence="4">Secreted protein</fullName>
    </recommendedName>
</protein>
<dbReference type="EMBL" id="VSKK01000003">
    <property type="protein sequence ID" value="TYB76327.1"/>
    <property type="molecule type" value="Genomic_DNA"/>
</dbReference>
<proteinExistence type="predicted"/>
<name>A0A5D0R438_9FLAO</name>
<keyword evidence="1" id="KW-0732">Signal</keyword>
<evidence type="ECO:0000313" key="3">
    <source>
        <dbReference type="Proteomes" id="UP000323720"/>
    </source>
</evidence>
<feature type="chain" id="PRO_5023038427" description="Secreted protein" evidence="1">
    <location>
        <begin position="22"/>
        <end position="228"/>
    </location>
</feature>
<evidence type="ECO:0008006" key="4">
    <source>
        <dbReference type="Google" id="ProtNLM"/>
    </source>
</evidence>
<comment type="caution">
    <text evidence="2">The sequence shown here is derived from an EMBL/GenBank/DDBJ whole genome shotgun (WGS) entry which is preliminary data.</text>
</comment>
<accession>A0A5D0R438</accession>
<keyword evidence="3" id="KW-1185">Reference proteome</keyword>
<evidence type="ECO:0000256" key="1">
    <source>
        <dbReference type="SAM" id="SignalP"/>
    </source>
</evidence>
<evidence type="ECO:0000313" key="2">
    <source>
        <dbReference type="EMBL" id="TYB76327.1"/>
    </source>
</evidence>
<organism evidence="2 3">
    <name type="scientific">Bizionia myxarmorum</name>
    <dbReference type="NCBI Taxonomy" id="291186"/>
    <lineage>
        <taxon>Bacteria</taxon>
        <taxon>Pseudomonadati</taxon>
        <taxon>Bacteroidota</taxon>
        <taxon>Flavobacteriia</taxon>
        <taxon>Flavobacteriales</taxon>
        <taxon>Flavobacteriaceae</taxon>
        <taxon>Bizionia</taxon>
    </lineage>
</organism>